<evidence type="ECO:0000256" key="1">
    <source>
        <dbReference type="ARBA" id="ARBA00023002"/>
    </source>
</evidence>
<dbReference type="AlphaFoldDB" id="A0AAD8M994"/>
<organism evidence="4 5">
    <name type="scientific">Heracleum sosnowskyi</name>
    <dbReference type="NCBI Taxonomy" id="360622"/>
    <lineage>
        <taxon>Eukaryota</taxon>
        <taxon>Viridiplantae</taxon>
        <taxon>Streptophyta</taxon>
        <taxon>Embryophyta</taxon>
        <taxon>Tracheophyta</taxon>
        <taxon>Spermatophyta</taxon>
        <taxon>Magnoliopsida</taxon>
        <taxon>eudicotyledons</taxon>
        <taxon>Gunneridae</taxon>
        <taxon>Pentapetalae</taxon>
        <taxon>asterids</taxon>
        <taxon>campanulids</taxon>
        <taxon>Apiales</taxon>
        <taxon>Apiaceae</taxon>
        <taxon>Apioideae</taxon>
        <taxon>apioid superclade</taxon>
        <taxon>Tordylieae</taxon>
        <taxon>Tordyliinae</taxon>
        <taxon>Heracleum</taxon>
    </lineage>
</organism>
<dbReference type="Proteomes" id="UP001237642">
    <property type="component" value="Unassembled WGS sequence"/>
</dbReference>
<evidence type="ECO:0000313" key="5">
    <source>
        <dbReference type="Proteomes" id="UP001237642"/>
    </source>
</evidence>
<evidence type="ECO:0000259" key="3">
    <source>
        <dbReference type="Pfam" id="PF08030"/>
    </source>
</evidence>
<evidence type="ECO:0000256" key="2">
    <source>
        <dbReference type="SAM" id="SignalP"/>
    </source>
</evidence>
<dbReference type="EMBL" id="JAUIZM010000009">
    <property type="protein sequence ID" value="KAK1364324.1"/>
    <property type="molecule type" value="Genomic_DNA"/>
</dbReference>
<reference evidence="4" key="2">
    <citation type="submission" date="2023-05" db="EMBL/GenBank/DDBJ databases">
        <authorList>
            <person name="Schelkunov M.I."/>
        </authorList>
    </citation>
    <scope>NUCLEOTIDE SEQUENCE</scope>
    <source>
        <strain evidence="4">Hsosn_3</strain>
        <tissue evidence="4">Leaf</tissue>
    </source>
</reference>
<proteinExistence type="predicted"/>
<keyword evidence="5" id="KW-1185">Reference proteome</keyword>
<dbReference type="GO" id="GO:0016491">
    <property type="term" value="F:oxidoreductase activity"/>
    <property type="evidence" value="ECO:0007669"/>
    <property type="project" value="UniProtKB-KW"/>
</dbReference>
<keyword evidence="2" id="KW-0732">Signal</keyword>
<dbReference type="InterPro" id="IPR039261">
    <property type="entry name" value="FNR_nucleotide-bd"/>
</dbReference>
<feature type="chain" id="PRO_5042051265" evidence="2">
    <location>
        <begin position="16"/>
        <end position="122"/>
    </location>
</feature>
<dbReference type="Pfam" id="PF08030">
    <property type="entry name" value="NAD_binding_6"/>
    <property type="match status" value="1"/>
</dbReference>
<gene>
    <name evidence="4" type="ORF">POM88_039885</name>
</gene>
<sequence length="122" mass="13697">MLLLCISIGITASGAFLWNKNNNAMETKQIQNMEGTTPMASPDSQFYNADRELESLPQQSVVQSTNVYYGERPDLKRYLFDRKESRVGVLVCGPKEMRHEVASICSSGLAANLHFESISFSW</sequence>
<accession>A0AAD8M994</accession>
<feature type="signal peptide" evidence="2">
    <location>
        <begin position="1"/>
        <end position="15"/>
    </location>
</feature>
<dbReference type="Gene3D" id="3.40.50.80">
    <property type="entry name" value="Nucleotide-binding domain of ferredoxin-NADP reductase (FNR) module"/>
    <property type="match status" value="1"/>
</dbReference>
<dbReference type="InterPro" id="IPR013121">
    <property type="entry name" value="Fe_red_NAD-bd_6"/>
</dbReference>
<name>A0AAD8M994_9APIA</name>
<protein>
    <submittedName>
        <fullName evidence="4">Ferric reduction oxidase</fullName>
    </submittedName>
</protein>
<keyword evidence="1" id="KW-0560">Oxidoreductase</keyword>
<comment type="caution">
    <text evidence="4">The sequence shown here is derived from an EMBL/GenBank/DDBJ whole genome shotgun (WGS) entry which is preliminary data.</text>
</comment>
<reference evidence="4" key="1">
    <citation type="submission" date="2023-02" db="EMBL/GenBank/DDBJ databases">
        <title>Genome of toxic invasive species Heracleum sosnowskyi carries increased number of genes despite the absence of recent whole-genome duplications.</title>
        <authorList>
            <person name="Schelkunov M."/>
            <person name="Shtratnikova V."/>
            <person name="Makarenko M."/>
            <person name="Klepikova A."/>
            <person name="Omelchenko D."/>
            <person name="Novikova G."/>
            <person name="Obukhova E."/>
            <person name="Bogdanov V."/>
            <person name="Penin A."/>
            <person name="Logacheva M."/>
        </authorList>
    </citation>
    <scope>NUCLEOTIDE SEQUENCE</scope>
    <source>
        <strain evidence="4">Hsosn_3</strain>
        <tissue evidence="4">Leaf</tissue>
    </source>
</reference>
<feature type="domain" description="Ferric reductase NAD binding" evidence="3">
    <location>
        <begin position="34"/>
        <end position="106"/>
    </location>
</feature>
<evidence type="ECO:0000313" key="4">
    <source>
        <dbReference type="EMBL" id="KAK1364324.1"/>
    </source>
</evidence>